<dbReference type="GO" id="GO:0102276">
    <property type="term" value="F:2-oxoglutarate oxygenase/decarboxylase (ethylene-forming) activity"/>
    <property type="evidence" value="ECO:0007669"/>
    <property type="project" value="UniProtKB-EC"/>
</dbReference>
<dbReference type="AlphaFoldDB" id="A0A1I1MIY3"/>
<organism evidence="13 14">
    <name type="scientific">Pseudooceanicola nitratireducens</name>
    <dbReference type="NCBI Taxonomy" id="517719"/>
    <lineage>
        <taxon>Bacteria</taxon>
        <taxon>Pseudomonadati</taxon>
        <taxon>Pseudomonadota</taxon>
        <taxon>Alphaproteobacteria</taxon>
        <taxon>Rhodobacterales</taxon>
        <taxon>Paracoccaceae</taxon>
        <taxon>Pseudooceanicola</taxon>
    </lineage>
</organism>
<dbReference type="EC" id="1.14.20.7" evidence="3"/>
<dbReference type="Pfam" id="PF03171">
    <property type="entry name" value="2OG-FeII_Oxy"/>
    <property type="match status" value="1"/>
</dbReference>
<evidence type="ECO:0000256" key="5">
    <source>
        <dbReference type="ARBA" id="ARBA00019045"/>
    </source>
</evidence>
<dbReference type="InterPro" id="IPR005123">
    <property type="entry name" value="Oxoglu/Fe-dep_dioxygenase_dom"/>
</dbReference>
<evidence type="ECO:0000313" key="14">
    <source>
        <dbReference type="Proteomes" id="UP000231644"/>
    </source>
</evidence>
<comment type="catalytic activity">
    <reaction evidence="9">
        <text>2-oxoglutarate + O2 + 2 H(+) = ethene + 3 CO2 + H2O</text>
        <dbReference type="Rhea" id="RHEA:31523"/>
        <dbReference type="ChEBI" id="CHEBI:15377"/>
        <dbReference type="ChEBI" id="CHEBI:15378"/>
        <dbReference type="ChEBI" id="CHEBI:15379"/>
        <dbReference type="ChEBI" id="CHEBI:16526"/>
        <dbReference type="ChEBI" id="CHEBI:16810"/>
        <dbReference type="ChEBI" id="CHEBI:18153"/>
        <dbReference type="EC" id="1.13.12.19"/>
    </reaction>
</comment>
<comment type="cofactor">
    <cofactor evidence="1">
        <name>Fe(2+)</name>
        <dbReference type="ChEBI" id="CHEBI:29033"/>
    </cofactor>
</comment>
<comment type="pathway">
    <text evidence="2">Alkene biosynthesis; ethylene biosynthesis via 2-oxoglutarate.</text>
</comment>
<evidence type="ECO:0000256" key="6">
    <source>
        <dbReference type="ARBA" id="ARBA00022666"/>
    </source>
</evidence>
<dbReference type="InterPro" id="IPR044861">
    <property type="entry name" value="IPNS-like_FE2OG_OXY"/>
</dbReference>
<dbReference type="EC" id="1.13.12.19" evidence="4"/>
<keyword evidence="6" id="KW-0266">Ethylene biosynthesis</keyword>
<dbReference type="RefSeq" id="WP_093447904.1">
    <property type="nucleotide sequence ID" value="NZ_FNZG01000001.1"/>
</dbReference>
<accession>A0A1I1MIY3</accession>
<comment type="similarity">
    <text evidence="11">Belongs to the iron/ascorbate-dependent oxidoreductase family.</text>
</comment>
<dbReference type="InterPro" id="IPR050231">
    <property type="entry name" value="Iron_ascorbate_oxido_reductase"/>
</dbReference>
<feature type="domain" description="Fe2OG dioxygenase" evidence="12">
    <location>
        <begin position="160"/>
        <end position="265"/>
    </location>
</feature>
<evidence type="ECO:0000256" key="2">
    <source>
        <dbReference type="ARBA" id="ARBA00004767"/>
    </source>
</evidence>
<keyword evidence="14" id="KW-1185">Reference proteome</keyword>
<dbReference type="SUPFAM" id="SSF51197">
    <property type="entry name" value="Clavaminate synthase-like"/>
    <property type="match status" value="1"/>
</dbReference>
<evidence type="ECO:0000256" key="10">
    <source>
        <dbReference type="ARBA" id="ARBA00049359"/>
    </source>
</evidence>
<dbReference type="EMBL" id="FOLX01000001">
    <property type="protein sequence ID" value="SFC82643.1"/>
    <property type="molecule type" value="Genomic_DNA"/>
</dbReference>
<evidence type="ECO:0000256" key="4">
    <source>
        <dbReference type="ARBA" id="ARBA00012531"/>
    </source>
</evidence>
<dbReference type="Gene3D" id="2.60.120.330">
    <property type="entry name" value="B-lactam Antibiotic, Isopenicillin N Synthase, Chain"/>
    <property type="match status" value="1"/>
</dbReference>
<evidence type="ECO:0000256" key="3">
    <source>
        <dbReference type="ARBA" id="ARBA00012293"/>
    </source>
</evidence>
<dbReference type="STRING" id="517719.SAMN05421762_2341"/>
<dbReference type="Pfam" id="PF14226">
    <property type="entry name" value="DIOX_N"/>
    <property type="match status" value="1"/>
</dbReference>
<proteinExistence type="inferred from homology"/>
<gene>
    <name evidence="13" type="ORF">SAMN05421762_2341</name>
</gene>
<evidence type="ECO:0000256" key="7">
    <source>
        <dbReference type="ARBA" id="ARBA00031011"/>
    </source>
</evidence>
<keyword evidence="11" id="KW-0408">Iron</keyword>
<evidence type="ECO:0000256" key="9">
    <source>
        <dbReference type="ARBA" id="ARBA00047725"/>
    </source>
</evidence>
<name>A0A1I1MIY3_9RHOB</name>
<evidence type="ECO:0000256" key="11">
    <source>
        <dbReference type="RuleBase" id="RU003682"/>
    </source>
</evidence>
<evidence type="ECO:0000313" key="13">
    <source>
        <dbReference type="EMBL" id="SFC82643.1"/>
    </source>
</evidence>
<evidence type="ECO:0000259" key="12">
    <source>
        <dbReference type="PROSITE" id="PS51471"/>
    </source>
</evidence>
<reference evidence="13 14" key="1">
    <citation type="submission" date="2016-10" db="EMBL/GenBank/DDBJ databases">
        <authorList>
            <person name="de Groot N.N."/>
        </authorList>
    </citation>
    <scope>NUCLEOTIDE SEQUENCE [LARGE SCALE GENOMIC DNA]</scope>
    <source>
        <strain evidence="13 14">DSM 29619</strain>
    </source>
</reference>
<comment type="catalytic activity">
    <reaction evidence="10">
        <text>L-arginine + 2-oxoglutarate + O2 = guanidine + L-glutamate 5-semialdehyde + succinate + CO2</text>
        <dbReference type="Rhea" id="RHEA:31535"/>
        <dbReference type="ChEBI" id="CHEBI:15379"/>
        <dbReference type="ChEBI" id="CHEBI:16526"/>
        <dbReference type="ChEBI" id="CHEBI:16810"/>
        <dbReference type="ChEBI" id="CHEBI:30031"/>
        <dbReference type="ChEBI" id="CHEBI:30087"/>
        <dbReference type="ChEBI" id="CHEBI:32682"/>
        <dbReference type="ChEBI" id="CHEBI:58066"/>
        <dbReference type="EC" id="1.14.20.7"/>
    </reaction>
</comment>
<protein>
    <recommendedName>
        <fullName evidence="5">2-oxoglutarate-dependent ethylene/succinate-forming enzyme</fullName>
        <ecNumber evidence="4">1.13.12.19</ecNumber>
        <ecNumber evidence="3">1.14.20.7</ecNumber>
    </recommendedName>
    <alternativeName>
        <fullName evidence="7">2-oxoglutarate dioxygenase (ethylene-forming)</fullName>
    </alternativeName>
    <alternativeName>
        <fullName evidence="8">2-oxoglutarate/L-arginine monooxygenase/decarboxylase (succinate-forming)</fullName>
    </alternativeName>
</protein>
<keyword evidence="11" id="KW-0479">Metal-binding</keyword>
<keyword evidence="11" id="KW-0560">Oxidoreductase</keyword>
<dbReference type="PANTHER" id="PTHR47990">
    <property type="entry name" value="2-OXOGLUTARATE (2OG) AND FE(II)-DEPENDENT OXYGENASE SUPERFAMILY PROTEIN-RELATED"/>
    <property type="match status" value="1"/>
</dbReference>
<evidence type="ECO:0000256" key="8">
    <source>
        <dbReference type="ARBA" id="ARBA00031282"/>
    </source>
</evidence>
<dbReference type="InterPro" id="IPR027443">
    <property type="entry name" value="IPNS-like_sf"/>
</dbReference>
<evidence type="ECO:0000256" key="1">
    <source>
        <dbReference type="ARBA" id="ARBA00001954"/>
    </source>
</evidence>
<dbReference type="PRINTS" id="PR00682">
    <property type="entry name" value="IPNSYNTHASE"/>
</dbReference>
<dbReference type="GO" id="GO:0046872">
    <property type="term" value="F:metal ion binding"/>
    <property type="evidence" value="ECO:0007669"/>
    <property type="project" value="UniProtKB-KW"/>
</dbReference>
<sequence length="300" mass="32733">MIPRLDMSRLLAGDPAEIEELRRGAGEVGFLTVHNTTLSAADVQGVIGAYRAFFHQDAAVKAAVDMARTGSNRGWGAPQSEQVDPEANPDYKEVFDCGFELPAGDPWSELSVYALNLWPQLPGFGETVRGYYRAATGVAMDLLRCIAGAIGEDPAYFDDKFDRPMALLRGNFYPERPDWAGDRDFGIAAHTDYGCLTLLASDGVPGLEVQGRDGTWIPVTAGPGEFVINFGEMLEMWTGGRVRATLHRVKGSSEERISVPLFFNPNHDANVAPEGQGEILAGAHLAKRFNETYLHLKDKS</sequence>
<dbReference type="InterPro" id="IPR026992">
    <property type="entry name" value="DIOX_N"/>
</dbReference>
<dbReference type="Proteomes" id="UP000231644">
    <property type="component" value="Unassembled WGS sequence"/>
</dbReference>
<dbReference type="PROSITE" id="PS51471">
    <property type="entry name" value="FE2OG_OXY"/>
    <property type="match status" value="1"/>
</dbReference>
<dbReference type="OrthoDB" id="21825at2"/>
<dbReference type="GO" id="GO:0009693">
    <property type="term" value="P:ethylene biosynthetic process"/>
    <property type="evidence" value="ECO:0007669"/>
    <property type="project" value="UniProtKB-KW"/>
</dbReference>